<evidence type="ECO:0000313" key="3">
    <source>
        <dbReference type="Proteomes" id="UP000799438"/>
    </source>
</evidence>
<name>A0A6A6BDV8_9PEZI</name>
<accession>A0A6A6BDV8</accession>
<organism evidence="2 3">
    <name type="scientific">Aplosporella prunicola CBS 121167</name>
    <dbReference type="NCBI Taxonomy" id="1176127"/>
    <lineage>
        <taxon>Eukaryota</taxon>
        <taxon>Fungi</taxon>
        <taxon>Dikarya</taxon>
        <taxon>Ascomycota</taxon>
        <taxon>Pezizomycotina</taxon>
        <taxon>Dothideomycetes</taxon>
        <taxon>Dothideomycetes incertae sedis</taxon>
        <taxon>Botryosphaeriales</taxon>
        <taxon>Aplosporellaceae</taxon>
        <taxon>Aplosporella</taxon>
    </lineage>
</organism>
<keyword evidence="1" id="KW-0472">Membrane</keyword>
<keyword evidence="1" id="KW-0812">Transmembrane</keyword>
<dbReference type="AlphaFoldDB" id="A0A6A6BDV8"/>
<protein>
    <submittedName>
        <fullName evidence="2">Uncharacterized protein</fullName>
    </submittedName>
</protein>
<keyword evidence="3" id="KW-1185">Reference proteome</keyword>
<dbReference type="Proteomes" id="UP000799438">
    <property type="component" value="Unassembled WGS sequence"/>
</dbReference>
<evidence type="ECO:0000256" key="1">
    <source>
        <dbReference type="SAM" id="Phobius"/>
    </source>
</evidence>
<sequence length="201" mass="22374">MSPPLLLRRRKLWKNKLTLFAWSLTLLSPTRFLCFFAHKPLAIFVNLLPPTIPPPYFNLFDLRHLPRPLLQHCTTSRSSCTRTSTSAHTGPRTRTGYSTITYTTSRFNDDGLLEGLAWAAIAFLPTVALVVVLTAGGCQVPTRVTLDFRTNDTAVPFNDIWKHYASLSADSGLLSGTSNCLHLLTDTLLVPLLILQQEVVP</sequence>
<reference evidence="2" key="1">
    <citation type="journal article" date="2020" name="Stud. Mycol.">
        <title>101 Dothideomycetes genomes: a test case for predicting lifestyles and emergence of pathogens.</title>
        <authorList>
            <person name="Haridas S."/>
            <person name="Albert R."/>
            <person name="Binder M."/>
            <person name="Bloem J."/>
            <person name="Labutti K."/>
            <person name="Salamov A."/>
            <person name="Andreopoulos B."/>
            <person name="Baker S."/>
            <person name="Barry K."/>
            <person name="Bills G."/>
            <person name="Bluhm B."/>
            <person name="Cannon C."/>
            <person name="Castanera R."/>
            <person name="Culley D."/>
            <person name="Daum C."/>
            <person name="Ezra D."/>
            <person name="Gonzalez J."/>
            <person name="Henrissat B."/>
            <person name="Kuo A."/>
            <person name="Liang C."/>
            <person name="Lipzen A."/>
            <person name="Lutzoni F."/>
            <person name="Magnuson J."/>
            <person name="Mondo S."/>
            <person name="Nolan M."/>
            <person name="Ohm R."/>
            <person name="Pangilinan J."/>
            <person name="Park H.-J."/>
            <person name="Ramirez L."/>
            <person name="Alfaro M."/>
            <person name="Sun H."/>
            <person name="Tritt A."/>
            <person name="Yoshinaga Y."/>
            <person name="Zwiers L.-H."/>
            <person name="Turgeon B."/>
            <person name="Goodwin S."/>
            <person name="Spatafora J."/>
            <person name="Crous P."/>
            <person name="Grigoriev I."/>
        </authorList>
    </citation>
    <scope>NUCLEOTIDE SEQUENCE</scope>
    <source>
        <strain evidence="2">CBS 121167</strain>
    </source>
</reference>
<dbReference type="EMBL" id="ML995485">
    <property type="protein sequence ID" value="KAF2142256.1"/>
    <property type="molecule type" value="Genomic_DNA"/>
</dbReference>
<evidence type="ECO:0000313" key="2">
    <source>
        <dbReference type="EMBL" id="KAF2142256.1"/>
    </source>
</evidence>
<keyword evidence="1" id="KW-1133">Transmembrane helix</keyword>
<gene>
    <name evidence="2" type="ORF">K452DRAFT_29005</name>
</gene>
<feature type="transmembrane region" description="Helical" evidence="1">
    <location>
        <begin position="116"/>
        <end position="136"/>
    </location>
</feature>
<dbReference type="RefSeq" id="XP_033397968.1">
    <property type="nucleotide sequence ID" value="XM_033540933.1"/>
</dbReference>
<dbReference type="GeneID" id="54298429"/>
<proteinExistence type="predicted"/>